<dbReference type="Gene3D" id="3.40.50.720">
    <property type="entry name" value="NAD(P)-binding Rossmann-like Domain"/>
    <property type="match status" value="1"/>
</dbReference>
<keyword evidence="5" id="KW-1185">Reference proteome</keyword>
<feature type="domain" description="GFO/IDH/MocA-like oxidoreductase" evidence="3">
    <location>
        <begin position="130"/>
        <end position="253"/>
    </location>
</feature>
<feature type="domain" description="Gfo/Idh/MocA-like oxidoreductase N-terminal" evidence="2">
    <location>
        <begin position="5"/>
        <end position="118"/>
    </location>
</feature>
<dbReference type="Pfam" id="PF22725">
    <property type="entry name" value="GFO_IDH_MocA_C3"/>
    <property type="match status" value="1"/>
</dbReference>
<dbReference type="GO" id="GO:0000166">
    <property type="term" value="F:nucleotide binding"/>
    <property type="evidence" value="ECO:0007669"/>
    <property type="project" value="InterPro"/>
</dbReference>
<dbReference type="Proteomes" id="UP000638648">
    <property type="component" value="Unassembled WGS sequence"/>
</dbReference>
<evidence type="ECO:0000313" key="4">
    <source>
        <dbReference type="EMBL" id="MBE1612215.1"/>
    </source>
</evidence>
<organism evidence="4 5">
    <name type="scientific">Actinopolymorpha pittospori</name>
    <dbReference type="NCBI Taxonomy" id="648752"/>
    <lineage>
        <taxon>Bacteria</taxon>
        <taxon>Bacillati</taxon>
        <taxon>Actinomycetota</taxon>
        <taxon>Actinomycetes</taxon>
        <taxon>Propionibacteriales</taxon>
        <taxon>Actinopolymorphaceae</taxon>
        <taxon>Actinopolymorpha</taxon>
    </lineage>
</organism>
<name>A0A927N3X7_9ACTN</name>
<dbReference type="InterPro" id="IPR050463">
    <property type="entry name" value="Gfo/Idh/MocA_oxidrdct_glycsds"/>
</dbReference>
<evidence type="ECO:0000313" key="5">
    <source>
        <dbReference type="Proteomes" id="UP000638648"/>
    </source>
</evidence>
<reference evidence="4" key="1">
    <citation type="submission" date="2020-10" db="EMBL/GenBank/DDBJ databases">
        <title>Sequencing the genomes of 1000 actinobacteria strains.</title>
        <authorList>
            <person name="Klenk H.-P."/>
        </authorList>
    </citation>
    <scope>NUCLEOTIDE SEQUENCE</scope>
    <source>
        <strain evidence="4">DSM 45354</strain>
    </source>
</reference>
<dbReference type="InterPro" id="IPR000683">
    <property type="entry name" value="Gfo/Idh/MocA-like_OxRdtase_N"/>
</dbReference>
<dbReference type="AlphaFoldDB" id="A0A927N3X7"/>
<protein>
    <submittedName>
        <fullName evidence="4">Dehydrogenase</fullName>
    </submittedName>
</protein>
<evidence type="ECO:0000259" key="3">
    <source>
        <dbReference type="Pfam" id="PF22725"/>
    </source>
</evidence>
<gene>
    <name evidence="4" type="ORF">HEB94_009063</name>
</gene>
<comment type="caution">
    <text evidence="4">The sequence shown here is derived from an EMBL/GenBank/DDBJ whole genome shotgun (WGS) entry which is preliminary data.</text>
</comment>
<dbReference type="InterPro" id="IPR036291">
    <property type="entry name" value="NAD(P)-bd_dom_sf"/>
</dbReference>
<dbReference type="SUPFAM" id="SSF55347">
    <property type="entry name" value="Glyceraldehyde-3-phosphate dehydrogenase-like, C-terminal domain"/>
    <property type="match status" value="1"/>
</dbReference>
<dbReference type="Gene3D" id="3.30.360.10">
    <property type="entry name" value="Dihydrodipicolinate Reductase, domain 2"/>
    <property type="match status" value="1"/>
</dbReference>
<dbReference type="RefSeq" id="WP_192755305.1">
    <property type="nucleotide sequence ID" value="NZ_BAABJL010000005.1"/>
</dbReference>
<evidence type="ECO:0000259" key="2">
    <source>
        <dbReference type="Pfam" id="PF01408"/>
    </source>
</evidence>
<keyword evidence="1" id="KW-0560">Oxidoreductase</keyword>
<dbReference type="InterPro" id="IPR055170">
    <property type="entry name" value="GFO_IDH_MocA-like_dom"/>
</dbReference>
<evidence type="ECO:0000256" key="1">
    <source>
        <dbReference type="ARBA" id="ARBA00023002"/>
    </source>
</evidence>
<dbReference type="Pfam" id="PF01408">
    <property type="entry name" value="GFO_IDH_MocA"/>
    <property type="match status" value="1"/>
</dbReference>
<sequence>MTPARIGVIGCGKVSQMYLPVLTGMSSLDVVAVADVDPDSARAAGEQYAISNVVSPEKLLADPTVEVVLNLTPISAHVDVTRAALAAGKHVYSEKPLATSVEEARSLFEEAERRGLALACAPDTLLGTGFQAAWKALTDGEIGKPLGATAAMYRSAFRGTSFYTNGATPIFDMAPYYASALVALFGPVTRVSSTTRTWPEGEVGEAPAAGPPVAVSGVLEFASGMLANLTLAWATEHRHEIPVLTVHGTTGVLRFPNPNNFGDPAYLQRYGEDTWTELPGSRQPEDWKHNLRGLGVAEMAQAIRAGRRPRAGGELACHVVDVIAGLVRSGETGAGVELSTTCTQPAPVPAGEQHQLLF</sequence>
<dbReference type="SUPFAM" id="SSF51735">
    <property type="entry name" value="NAD(P)-binding Rossmann-fold domains"/>
    <property type="match status" value="1"/>
</dbReference>
<dbReference type="PANTHER" id="PTHR43818">
    <property type="entry name" value="BCDNA.GH03377"/>
    <property type="match status" value="1"/>
</dbReference>
<proteinExistence type="predicted"/>
<dbReference type="EMBL" id="JADBEM010000001">
    <property type="protein sequence ID" value="MBE1612215.1"/>
    <property type="molecule type" value="Genomic_DNA"/>
</dbReference>
<dbReference type="PANTHER" id="PTHR43818:SF11">
    <property type="entry name" value="BCDNA.GH03377"/>
    <property type="match status" value="1"/>
</dbReference>
<dbReference type="GO" id="GO:0016491">
    <property type="term" value="F:oxidoreductase activity"/>
    <property type="evidence" value="ECO:0007669"/>
    <property type="project" value="UniProtKB-KW"/>
</dbReference>
<accession>A0A927N3X7</accession>